<keyword evidence="1" id="KW-0677">Repeat</keyword>
<organism evidence="2 3">
    <name type="scientific">Lachnellula suecica</name>
    <dbReference type="NCBI Taxonomy" id="602035"/>
    <lineage>
        <taxon>Eukaryota</taxon>
        <taxon>Fungi</taxon>
        <taxon>Dikarya</taxon>
        <taxon>Ascomycota</taxon>
        <taxon>Pezizomycotina</taxon>
        <taxon>Leotiomycetes</taxon>
        <taxon>Helotiales</taxon>
        <taxon>Lachnaceae</taxon>
        <taxon>Lachnellula</taxon>
    </lineage>
</organism>
<dbReference type="PANTHER" id="PTHR47939:SF13">
    <property type="entry name" value="OS03G0201400 PROTEIN"/>
    <property type="match status" value="1"/>
</dbReference>
<evidence type="ECO:0000313" key="2">
    <source>
        <dbReference type="EMBL" id="TVY68787.1"/>
    </source>
</evidence>
<evidence type="ECO:0000313" key="3">
    <source>
        <dbReference type="Proteomes" id="UP000469558"/>
    </source>
</evidence>
<dbReference type="OrthoDB" id="185373at2759"/>
<dbReference type="AlphaFoldDB" id="A0A8T9C4E0"/>
<reference evidence="2 3" key="1">
    <citation type="submission" date="2018-05" db="EMBL/GenBank/DDBJ databases">
        <title>Genome sequencing and assembly of the regulated plant pathogen Lachnellula willkommii and related sister species for the development of diagnostic species identification markers.</title>
        <authorList>
            <person name="Giroux E."/>
            <person name="Bilodeau G."/>
        </authorList>
    </citation>
    <scope>NUCLEOTIDE SEQUENCE [LARGE SCALE GENOMIC DNA]</scope>
    <source>
        <strain evidence="2 3">CBS 268.59</strain>
    </source>
</reference>
<sequence length="797" mass="90971">LPITPNHTMRSQLTRAVFRGLLSSNGLVLRCPHHHSTAARWRPNRRCRVVAGDVQTRTLWGFSRGEDRKPKEPSFAPGLETFLEFSKMMKVGARPPAMPDLVRAWKMFFDYKLRKKEAVNTVQATHVLRVFEYLRAFEVEKGVYNLATPDMRNARKALITVPKEAEEGFSKLAKAFHAEFERRGDWQVFDTYLLLIVLTQTGETAAARDLAHKHFVEEHKTVETNNPDPFPNLGFVWRYILEGFANEDNEAELLRTMDVMDGLGIARNVETQRIMVCFYTAKNDVGAVKKWYEKKIQRIPKPETLKATLEFSIRNNELEWCKKCFRDVLERNPSKKHWDVVFQWAAGAVGKGVEDVERMMEVMIRRKPDMKPDITTINGLVSLAISKNDPYLAERYIALGLKSGIRPNAQTFILQMNYRISAGDLRGAQTAYEALQGEEILNDEDLPAINNYLRALAAAKNPSSSHDLILSILSDLSSRHARLEASTVSALALHHLSRGEDQDVYDILQSNAYHYSISERNLILNPLISFVLDRQNSNARAWEAYQVLRQLFDETDITTRTKLMQEFFDRGRCDMACYVFGHMRAHALPSHRPVRETYTSCFLGIARHADAESLDMVHNMYKLDSSVEGPNTKLYNALMLAYTSTDDGDRALDFWDDITNSTEGPSYRSLEIVFRACEATPFGDIRAREIWAKMRRMDIEVTREVWSAYVGALAGRGKLDEAKSVIENGEAEFGLKPDFMTLGILYNALPGQSRKDSIEEWAKGMYPAAWVELEKCGQRTIDDGFVKLFCIERGWVA</sequence>
<evidence type="ECO:0000256" key="1">
    <source>
        <dbReference type="ARBA" id="ARBA00022737"/>
    </source>
</evidence>
<dbReference type="InterPro" id="IPR011990">
    <property type="entry name" value="TPR-like_helical_dom_sf"/>
</dbReference>
<accession>A0A8T9C4E0</accession>
<dbReference type="Gene3D" id="1.25.40.10">
    <property type="entry name" value="Tetratricopeptide repeat domain"/>
    <property type="match status" value="3"/>
</dbReference>
<proteinExistence type="predicted"/>
<name>A0A8T9C4E0_9HELO</name>
<dbReference type="Proteomes" id="UP000469558">
    <property type="component" value="Unassembled WGS sequence"/>
</dbReference>
<dbReference type="InterPro" id="IPR050667">
    <property type="entry name" value="PPR-containing_protein"/>
</dbReference>
<comment type="caution">
    <text evidence="2">The sequence shown here is derived from an EMBL/GenBank/DDBJ whole genome shotgun (WGS) entry which is preliminary data.</text>
</comment>
<feature type="non-terminal residue" evidence="2">
    <location>
        <position position="1"/>
    </location>
</feature>
<protein>
    <submittedName>
        <fullName evidence="2">Mitochondrial complex I intermediate-associated protein</fullName>
    </submittedName>
</protein>
<dbReference type="EMBL" id="QGMK01001425">
    <property type="protein sequence ID" value="TVY68787.1"/>
    <property type="molecule type" value="Genomic_DNA"/>
</dbReference>
<dbReference type="PANTHER" id="PTHR47939">
    <property type="entry name" value="MEMBRANE-ASSOCIATED SALT-INDUCIBLE PROTEIN-LIKE"/>
    <property type="match status" value="1"/>
</dbReference>
<gene>
    <name evidence="2" type="primary">cia84</name>
    <name evidence="2" type="ORF">LSUE1_G010185</name>
</gene>
<keyword evidence="3" id="KW-1185">Reference proteome</keyword>